<evidence type="ECO:0000313" key="1">
    <source>
        <dbReference type="EMBL" id="CAK7327994.1"/>
    </source>
</evidence>
<comment type="caution">
    <text evidence="1">The sequence shown here is derived from an EMBL/GenBank/DDBJ whole genome shotgun (WGS) entry which is preliminary data.</text>
</comment>
<dbReference type="EMBL" id="CAWUPB010000892">
    <property type="protein sequence ID" value="CAK7327994.1"/>
    <property type="molecule type" value="Genomic_DNA"/>
</dbReference>
<name>A0AAV1R3V4_9ROSI</name>
<proteinExistence type="predicted"/>
<gene>
    <name evidence="1" type="ORF">DCAF_LOCUS5712</name>
</gene>
<reference evidence="1 2" key="1">
    <citation type="submission" date="2024-01" db="EMBL/GenBank/DDBJ databases">
        <authorList>
            <person name="Waweru B."/>
        </authorList>
    </citation>
    <scope>NUCLEOTIDE SEQUENCE [LARGE SCALE GENOMIC DNA]</scope>
</reference>
<sequence length="58" mass="6717">MVFKPLIVNEVAPKEILQYSTHVVAVDELLPFVKKCLSFLGQDQNFFVLHKRTWSKLA</sequence>
<dbReference type="Proteomes" id="UP001314170">
    <property type="component" value="Unassembled WGS sequence"/>
</dbReference>
<dbReference type="AlphaFoldDB" id="A0AAV1R3V4"/>
<organism evidence="1 2">
    <name type="scientific">Dovyalis caffra</name>
    <dbReference type="NCBI Taxonomy" id="77055"/>
    <lineage>
        <taxon>Eukaryota</taxon>
        <taxon>Viridiplantae</taxon>
        <taxon>Streptophyta</taxon>
        <taxon>Embryophyta</taxon>
        <taxon>Tracheophyta</taxon>
        <taxon>Spermatophyta</taxon>
        <taxon>Magnoliopsida</taxon>
        <taxon>eudicotyledons</taxon>
        <taxon>Gunneridae</taxon>
        <taxon>Pentapetalae</taxon>
        <taxon>rosids</taxon>
        <taxon>fabids</taxon>
        <taxon>Malpighiales</taxon>
        <taxon>Salicaceae</taxon>
        <taxon>Flacourtieae</taxon>
        <taxon>Dovyalis</taxon>
    </lineage>
</organism>
<accession>A0AAV1R3V4</accession>
<keyword evidence="2" id="KW-1185">Reference proteome</keyword>
<protein>
    <submittedName>
        <fullName evidence="1">Uncharacterized protein</fullName>
    </submittedName>
</protein>
<evidence type="ECO:0000313" key="2">
    <source>
        <dbReference type="Proteomes" id="UP001314170"/>
    </source>
</evidence>